<gene>
    <name evidence="1" type="ORF">LCGC14_0594270</name>
</gene>
<evidence type="ECO:0000313" key="1">
    <source>
        <dbReference type="EMBL" id="KKN54245.1"/>
    </source>
</evidence>
<sequence>MGRGRVAPPIKDGDWTSVRQAINRLSAITLGSEAEPTFAGLTLSGMTVGSVLFAGASGVVSQDNSSLFWDDTNNRLGIGVNTPAYKLDVTSGTDNIVANFESTDAEAFITFHDNTTVTNRTAIGAIGTRMGIFAGGSERISILTGGNVGIGTTTPLSKLSINGGLHVGGDSDAGDNNLLVDGTIGSGVHTITPGTDVTGLIINNEHNSTNPHILLNNDTTSAKIFLTDADHLTLLSTSGNIRLQATMGVIDIRGGRNLEFSSGGNIGNGGGAGTDPANIWATTNITAGDNVITSGGGAGSPSYTFKNGGTSGMWFTIGPPAALNFSVNGTLKGGFQTTGLVMNTGSITDTTGAISFGNENLTTTGLVDMGSAVIGDGTNEVQVSGTGDLVFVGTAGLPFGEAHQTDGLTFNVTMTTVNVWAEVDAATTNINAVDLNLVTFPGDHYLLLTEEGKYFITYSFTAEIDSVAGGDQHVESGIMVNGSIQTDRGLGHEQYAAINKERNLQGHTIIDVPTNGQVSLAIKNTTSGGKVLTIDHLNITVVQHGGT</sequence>
<proteinExistence type="predicted"/>
<accession>A0A0F9RCH1</accession>
<dbReference type="AlphaFoldDB" id="A0A0F9RCH1"/>
<protein>
    <submittedName>
        <fullName evidence="1">Uncharacterized protein</fullName>
    </submittedName>
</protein>
<reference evidence="1" key="1">
    <citation type="journal article" date="2015" name="Nature">
        <title>Complex archaea that bridge the gap between prokaryotes and eukaryotes.</title>
        <authorList>
            <person name="Spang A."/>
            <person name="Saw J.H."/>
            <person name="Jorgensen S.L."/>
            <person name="Zaremba-Niedzwiedzka K."/>
            <person name="Martijn J."/>
            <person name="Lind A.E."/>
            <person name="van Eijk R."/>
            <person name="Schleper C."/>
            <person name="Guy L."/>
            <person name="Ettema T.J."/>
        </authorList>
    </citation>
    <scope>NUCLEOTIDE SEQUENCE</scope>
</reference>
<organism evidence="1">
    <name type="scientific">marine sediment metagenome</name>
    <dbReference type="NCBI Taxonomy" id="412755"/>
    <lineage>
        <taxon>unclassified sequences</taxon>
        <taxon>metagenomes</taxon>
        <taxon>ecological metagenomes</taxon>
    </lineage>
</organism>
<name>A0A0F9RCH1_9ZZZZ</name>
<comment type="caution">
    <text evidence="1">The sequence shown here is derived from an EMBL/GenBank/DDBJ whole genome shotgun (WGS) entry which is preliminary data.</text>
</comment>
<dbReference type="EMBL" id="LAZR01000936">
    <property type="protein sequence ID" value="KKN54245.1"/>
    <property type="molecule type" value="Genomic_DNA"/>
</dbReference>